<sequence length="118" mass="12949">MADEPSVEVSNDQKANRTNRTGSLWLSLVVLLLNGSWAIYYFQYNNLPMPLTAEQAGKRGFSEALSLVHVKNLTGFGPHPVGSDTLDLAIQTVPHGLVQPVLPGLALAYLRWNRLPPI</sequence>
<dbReference type="EMBL" id="KZ503875">
    <property type="protein sequence ID" value="PKU60911.1"/>
    <property type="molecule type" value="Genomic_DNA"/>
</dbReference>
<name>A0A2I0VBX6_9ASPA</name>
<organism evidence="2 3">
    <name type="scientific">Dendrobium catenatum</name>
    <dbReference type="NCBI Taxonomy" id="906689"/>
    <lineage>
        <taxon>Eukaryota</taxon>
        <taxon>Viridiplantae</taxon>
        <taxon>Streptophyta</taxon>
        <taxon>Embryophyta</taxon>
        <taxon>Tracheophyta</taxon>
        <taxon>Spermatophyta</taxon>
        <taxon>Magnoliopsida</taxon>
        <taxon>Liliopsida</taxon>
        <taxon>Asparagales</taxon>
        <taxon>Orchidaceae</taxon>
        <taxon>Epidendroideae</taxon>
        <taxon>Malaxideae</taxon>
        <taxon>Dendrobiinae</taxon>
        <taxon>Dendrobium</taxon>
    </lineage>
</organism>
<keyword evidence="1" id="KW-0472">Membrane</keyword>
<proteinExistence type="predicted"/>
<evidence type="ECO:0000313" key="3">
    <source>
        <dbReference type="Proteomes" id="UP000233837"/>
    </source>
</evidence>
<reference evidence="2 3" key="1">
    <citation type="journal article" date="2016" name="Sci. Rep.">
        <title>The Dendrobium catenatum Lindl. genome sequence provides insights into polysaccharide synthase, floral development and adaptive evolution.</title>
        <authorList>
            <person name="Zhang G.Q."/>
            <person name="Xu Q."/>
            <person name="Bian C."/>
            <person name="Tsai W.C."/>
            <person name="Yeh C.M."/>
            <person name="Liu K.W."/>
            <person name="Yoshida K."/>
            <person name="Zhang L.S."/>
            <person name="Chang S.B."/>
            <person name="Chen F."/>
            <person name="Shi Y."/>
            <person name="Su Y.Y."/>
            <person name="Zhang Y.Q."/>
            <person name="Chen L.J."/>
            <person name="Yin Y."/>
            <person name="Lin M."/>
            <person name="Huang H."/>
            <person name="Deng H."/>
            <person name="Wang Z.W."/>
            <person name="Zhu S.L."/>
            <person name="Zhao X."/>
            <person name="Deng C."/>
            <person name="Niu S.C."/>
            <person name="Huang J."/>
            <person name="Wang M."/>
            <person name="Liu G.H."/>
            <person name="Yang H.J."/>
            <person name="Xiao X.J."/>
            <person name="Hsiao Y.Y."/>
            <person name="Wu W.L."/>
            <person name="Chen Y.Y."/>
            <person name="Mitsuda N."/>
            <person name="Ohme-Takagi M."/>
            <person name="Luo Y.B."/>
            <person name="Van de Peer Y."/>
            <person name="Liu Z.J."/>
        </authorList>
    </citation>
    <scope>NUCLEOTIDE SEQUENCE [LARGE SCALE GENOMIC DNA]</scope>
    <source>
        <tissue evidence="2">The whole plant</tissue>
    </source>
</reference>
<reference evidence="2 3" key="2">
    <citation type="journal article" date="2017" name="Nature">
        <title>The Apostasia genome and the evolution of orchids.</title>
        <authorList>
            <person name="Zhang G.Q."/>
            <person name="Liu K.W."/>
            <person name="Li Z."/>
            <person name="Lohaus R."/>
            <person name="Hsiao Y.Y."/>
            <person name="Niu S.C."/>
            <person name="Wang J.Y."/>
            <person name="Lin Y.C."/>
            <person name="Xu Q."/>
            <person name="Chen L.J."/>
            <person name="Yoshida K."/>
            <person name="Fujiwara S."/>
            <person name="Wang Z.W."/>
            <person name="Zhang Y.Q."/>
            <person name="Mitsuda N."/>
            <person name="Wang M."/>
            <person name="Liu G.H."/>
            <person name="Pecoraro L."/>
            <person name="Huang H.X."/>
            <person name="Xiao X.J."/>
            <person name="Lin M."/>
            <person name="Wu X.Y."/>
            <person name="Wu W.L."/>
            <person name="Chen Y.Y."/>
            <person name="Chang S.B."/>
            <person name="Sakamoto S."/>
            <person name="Ohme-Takagi M."/>
            <person name="Yagi M."/>
            <person name="Zeng S.J."/>
            <person name="Shen C.Y."/>
            <person name="Yeh C.M."/>
            <person name="Luo Y.B."/>
            <person name="Tsai W.C."/>
            <person name="Van de Peer Y."/>
            <person name="Liu Z.J."/>
        </authorList>
    </citation>
    <scope>NUCLEOTIDE SEQUENCE [LARGE SCALE GENOMIC DNA]</scope>
    <source>
        <tissue evidence="2">The whole plant</tissue>
    </source>
</reference>
<accession>A0A2I0VBX6</accession>
<keyword evidence="1" id="KW-1133">Transmembrane helix</keyword>
<protein>
    <submittedName>
        <fullName evidence="2">Uncharacterized protein</fullName>
    </submittedName>
</protein>
<keyword evidence="3" id="KW-1185">Reference proteome</keyword>
<keyword evidence="1" id="KW-0812">Transmembrane</keyword>
<feature type="transmembrane region" description="Helical" evidence="1">
    <location>
        <begin position="24"/>
        <end position="42"/>
    </location>
</feature>
<evidence type="ECO:0000256" key="1">
    <source>
        <dbReference type="SAM" id="Phobius"/>
    </source>
</evidence>
<evidence type="ECO:0000313" key="2">
    <source>
        <dbReference type="EMBL" id="PKU60911.1"/>
    </source>
</evidence>
<dbReference type="Proteomes" id="UP000233837">
    <property type="component" value="Unassembled WGS sequence"/>
</dbReference>
<gene>
    <name evidence="2" type="ORF">MA16_Dca015455</name>
</gene>
<dbReference type="AlphaFoldDB" id="A0A2I0VBX6"/>